<evidence type="ECO:0000259" key="1">
    <source>
        <dbReference type="PROSITE" id="PS50943"/>
    </source>
</evidence>
<dbReference type="SMART" id="SM00530">
    <property type="entry name" value="HTH_XRE"/>
    <property type="match status" value="1"/>
</dbReference>
<dbReference type="PROSITE" id="PS50943">
    <property type="entry name" value="HTH_CROC1"/>
    <property type="match status" value="1"/>
</dbReference>
<dbReference type="Gene3D" id="1.10.260.40">
    <property type="entry name" value="lambda repressor-like DNA-binding domains"/>
    <property type="match status" value="1"/>
</dbReference>
<dbReference type="AlphaFoldDB" id="A0A937W899"/>
<gene>
    <name evidence="2" type="ORF">FJZ47_24135</name>
</gene>
<dbReference type="CDD" id="cd00093">
    <property type="entry name" value="HTH_XRE"/>
    <property type="match status" value="1"/>
</dbReference>
<comment type="caution">
    <text evidence="2">The sequence shown here is derived from an EMBL/GenBank/DDBJ whole genome shotgun (WGS) entry which is preliminary data.</text>
</comment>
<dbReference type="Pfam" id="PF13744">
    <property type="entry name" value="HTH_37"/>
    <property type="match status" value="1"/>
</dbReference>
<sequence length="111" mass="12487">MTEEPEVSLSSGNIFADLDVPAPEEMLAKAELARRVSRILRQRHLTQQQAAEVLGIDQPKVSALMRGRLAGFSLDRLLRFLNALDRDVEIVVKRKARTRRPASLRVVAAER</sequence>
<dbReference type="InterPro" id="IPR010982">
    <property type="entry name" value="Lambda_DNA-bd_dom_sf"/>
</dbReference>
<evidence type="ECO:0000313" key="2">
    <source>
        <dbReference type="EMBL" id="MBM3226867.1"/>
    </source>
</evidence>
<proteinExistence type="predicted"/>
<evidence type="ECO:0000313" key="3">
    <source>
        <dbReference type="Proteomes" id="UP000712673"/>
    </source>
</evidence>
<dbReference type="EMBL" id="VGLS01001084">
    <property type="protein sequence ID" value="MBM3226867.1"/>
    <property type="molecule type" value="Genomic_DNA"/>
</dbReference>
<dbReference type="SUPFAM" id="SSF47413">
    <property type="entry name" value="lambda repressor-like DNA-binding domains"/>
    <property type="match status" value="1"/>
</dbReference>
<dbReference type="Proteomes" id="UP000712673">
    <property type="component" value="Unassembled WGS sequence"/>
</dbReference>
<dbReference type="InterPro" id="IPR039554">
    <property type="entry name" value="HigA2-like_HTH"/>
</dbReference>
<feature type="domain" description="HTH cro/C1-type" evidence="1">
    <location>
        <begin position="36"/>
        <end position="91"/>
    </location>
</feature>
<reference evidence="2" key="1">
    <citation type="submission" date="2019-03" db="EMBL/GenBank/DDBJ databases">
        <title>Lake Tanganyika Metagenome-Assembled Genomes (MAGs).</title>
        <authorList>
            <person name="Tran P."/>
        </authorList>
    </citation>
    <scope>NUCLEOTIDE SEQUENCE</scope>
    <source>
        <strain evidence="2">K_DeepCast_65m_m2_066</strain>
    </source>
</reference>
<dbReference type="GO" id="GO:0003677">
    <property type="term" value="F:DNA binding"/>
    <property type="evidence" value="ECO:0007669"/>
    <property type="project" value="InterPro"/>
</dbReference>
<protein>
    <submittedName>
        <fullName evidence="2">XRE family transcriptional regulator</fullName>
    </submittedName>
</protein>
<accession>A0A937W899</accession>
<dbReference type="InterPro" id="IPR001387">
    <property type="entry name" value="Cro/C1-type_HTH"/>
</dbReference>
<name>A0A937W899_UNCTE</name>
<organism evidence="2 3">
    <name type="scientific">Tectimicrobiota bacterium</name>
    <dbReference type="NCBI Taxonomy" id="2528274"/>
    <lineage>
        <taxon>Bacteria</taxon>
        <taxon>Pseudomonadati</taxon>
        <taxon>Nitrospinota/Tectimicrobiota group</taxon>
        <taxon>Candidatus Tectimicrobiota</taxon>
    </lineage>
</organism>